<evidence type="ECO:0000256" key="6">
    <source>
        <dbReference type="ARBA" id="ARBA00022964"/>
    </source>
</evidence>
<proteinExistence type="inferred from homology"/>
<feature type="binding site" evidence="10">
    <location>
        <position position="342"/>
    </location>
    <ligand>
        <name>Fe cation</name>
        <dbReference type="ChEBI" id="CHEBI:24875"/>
    </ligand>
</feature>
<dbReference type="Proteomes" id="UP000660729">
    <property type="component" value="Unassembled WGS sequence"/>
</dbReference>
<feature type="domain" description="Homogentisate 1,2-dioxygenase N-terminal" evidence="12">
    <location>
        <begin position="16"/>
        <end position="279"/>
    </location>
</feature>
<evidence type="ECO:0000256" key="3">
    <source>
        <dbReference type="ARBA" id="ARBA00007757"/>
    </source>
</evidence>
<dbReference type="Gene3D" id="2.60.120.10">
    <property type="entry name" value="Jelly Rolls"/>
    <property type="match status" value="1"/>
</dbReference>
<dbReference type="InterPro" id="IPR011051">
    <property type="entry name" value="RmlC_Cupin_sf"/>
</dbReference>
<evidence type="ECO:0000259" key="11">
    <source>
        <dbReference type="Pfam" id="PF04209"/>
    </source>
</evidence>
<evidence type="ECO:0000313" key="13">
    <source>
        <dbReference type="EMBL" id="KAF7185351.1"/>
    </source>
</evidence>
<dbReference type="EMBL" id="JABCIY010000338">
    <property type="protein sequence ID" value="KAF7185351.1"/>
    <property type="molecule type" value="Genomic_DNA"/>
</dbReference>
<reference evidence="13" key="1">
    <citation type="submission" date="2020-04" db="EMBL/GenBank/DDBJ databases">
        <title>Draft genome resource of the tomato pathogen Pseudocercospora fuligena.</title>
        <authorList>
            <person name="Zaccaron A."/>
        </authorList>
    </citation>
    <scope>NUCLEOTIDE SEQUENCE</scope>
    <source>
        <strain evidence="13">PF001</strain>
    </source>
</reference>
<keyword evidence="6 13" id="KW-0223">Dioxygenase</keyword>
<sequence>MARTTSRFHHEDNLDYLFGFNQYHQSEALPGIVPDGCNVPQRNKHDLYAERLSGTSFTTARKDTKQTWLYRLKPTVAISEFEPVSGPTQDESMDYLPQRSAWAPRPINQKADFVQGLTKIGGAGDPTLKEGMSYYVLLAGKDMAPDQAYATCDGDLLLVPQQGTLDIRTELGRLRVRPRELVVLPRGIKFQVTLPDGPVRAYGVEIFGGHFDLPELGPIGTYGLANIRDFEVPTADFDDSDADMHITIRMAGRLYTARYPGSIFNVVGWHGTSYPYKYDFGKFNTFGSTSYDHPDPSIFTVLTCPSAIPGEAALDVVLFGPRWLVMEDCFRPPYYHMNTMSEFIFLVEGGFDVEPLPKELHGMCSLTNTMIPHGPAPDDFKKAVAAKLEPFRIGNDNCGIMFESRYMVGTTRFMNEQMSKLPDWRASGQVYAKGTAKPLRNGA</sequence>
<dbReference type="InterPro" id="IPR014710">
    <property type="entry name" value="RmlC-like_jellyroll"/>
</dbReference>
<evidence type="ECO:0000256" key="8">
    <source>
        <dbReference type="ARBA" id="ARBA00023004"/>
    </source>
</evidence>
<dbReference type="PANTHER" id="PTHR11056">
    <property type="entry name" value="HOMOGENTISATE 1,2-DIOXYGENASE"/>
    <property type="match status" value="1"/>
</dbReference>
<dbReference type="GO" id="GO:0046872">
    <property type="term" value="F:metal ion binding"/>
    <property type="evidence" value="ECO:0007669"/>
    <property type="project" value="UniProtKB-KW"/>
</dbReference>
<keyword evidence="5 10" id="KW-0479">Metal-binding</keyword>
<feature type="binding site" evidence="10">
    <location>
        <position position="336"/>
    </location>
    <ligand>
        <name>Fe cation</name>
        <dbReference type="ChEBI" id="CHEBI:24875"/>
    </ligand>
</feature>
<dbReference type="InterPro" id="IPR005708">
    <property type="entry name" value="Homogentis_dOase"/>
</dbReference>
<dbReference type="Pfam" id="PF20510">
    <property type="entry name" value="HgmA_N"/>
    <property type="match status" value="1"/>
</dbReference>
<feature type="binding site" evidence="10">
    <location>
        <position position="373"/>
    </location>
    <ligand>
        <name>Fe cation</name>
        <dbReference type="ChEBI" id="CHEBI:24875"/>
    </ligand>
</feature>
<evidence type="ECO:0000313" key="14">
    <source>
        <dbReference type="Proteomes" id="UP000660729"/>
    </source>
</evidence>
<feature type="binding site" evidence="10">
    <location>
        <position position="351"/>
    </location>
    <ligand>
        <name>homogentisate</name>
        <dbReference type="ChEBI" id="CHEBI:16169"/>
    </ligand>
</feature>
<name>A0A8H6R681_9PEZI</name>
<dbReference type="GO" id="GO:0005737">
    <property type="term" value="C:cytoplasm"/>
    <property type="evidence" value="ECO:0007669"/>
    <property type="project" value="TreeGrafter"/>
</dbReference>
<feature type="active site" description="Proton acceptor" evidence="9">
    <location>
        <position position="293"/>
    </location>
</feature>
<evidence type="ECO:0000256" key="10">
    <source>
        <dbReference type="PIRSR" id="PIRSR605708-2"/>
    </source>
</evidence>
<evidence type="ECO:0000259" key="12">
    <source>
        <dbReference type="Pfam" id="PF20510"/>
    </source>
</evidence>
<comment type="caution">
    <text evidence="13">The sequence shown here is derived from an EMBL/GenBank/DDBJ whole genome shotgun (WGS) entry which is preliminary data.</text>
</comment>
<gene>
    <name evidence="13" type="ORF">HII31_13330</name>
</gene>
<dbReference type="InterPro" id="IPR046452">
    <property type="entry name" value="HgmA_N"/>
</dbReference>
<feature type="binding site" evidence="10">
    <location>
        <position position="373"/>
    </location>
    <ligand>
        <name>homogentisate</name>
        <dbReference type="ChEBI" id="CHEBI:16169"/>
    </ligand>
</feature>
<feature type="domain" description="Homogentisate 1,2-dioxygenase C-terminal" evidence="11">
    <location>
        <begin position="282"/>
        <end position="418"/>
    </location>
</feature>
<dbReference type="GO" id="GO:0006570">
    <property type="term" value="P:tyrosine metabolic process"/>
    <property type="evidence" value="ECO:0007669"/>
    <property type="project" value="InterPro"/>
</dbReference>
<keyword evidence="8 10" id="KW-0408">Iron</keyword>
<keyword evidence="7" id="KW-0560">Oxidoreductase</keyword>
<dbReference type="AlphaFoldDB" id="A0A8H6R681"/>
<comment type="pathway">
    <text evidence="2">Amino-acid degradation; L-phenylalanine degradation; acetoacetate and fumarate from L-phenylalanine: step 4/6.</text>
</comment>
<dbReference type="GO" id="GO:0006559">
    <property type="term" value="P:L-phenylalanine catabolic process"/>
    <property type="evidence" value="ECO:0007669"/>
    <property type="project" value="UniProtKB-UniPathway"/>
</dbReference>
<evidence type="ECO:0000256" key="2">
    <source>
        <dbReference type="ARBA" id="ARBA00004704"/>
    </source>
</evidence>
<protein>
    <recommendedName>
        <fullName evidence="4">homogentisate 1,2-dioxygenase</fullName>
        <ecNumber evidence="4">1.13.11.5</ecNumber>
    </recommendedName>
</protein>
<dbReference type="InterPro" id="IPR046451">
    <property type="entry name" value="HgmA_C"/>
</dbReference>
<comment type="similarity">
    <text evidence="3">Belongs to the homogentisate dioxygenase family.</text>
</comment>
<comment type="cofactor">
    <cofactor evidence="1 10">
        <name>Fe cation</name>
        <dbReference type="ChEBI" id="CHEBI:24875"/>
    </cofactor>
</comment>
<dbReference type="PANTHER" id="PTHR11056:SF0">
    <property type="entry name" value="HOMOGENTISATE 1,2-DIOXYGENASE"/>
    <property type="match status" value="1"/>
</dbReference>
<keyword evidence="14" id="KW-1185">Reference proteome</keyword>
<dbReference type="OrthoDB" id="4379436at2759"/>
<dbReference type="GO" id="GO:0004411">
    <property type="term" value="F:homogentisate 1,2-dioxygenase activity"/>
    <property type="evidence" value="ECO:0007669"/>
    <property type="project" value="UniProtKB-EC"/>
</dbReference>
<dbReference type="EC" id="1.13.11.5" evidence="4"/>
<evidence type="ECO:0000256" key="4">
    <source>
        <dbReference type="ARBA" id="ARBA00013127"/>
    </source>
</evidence>
<organism evidence="13 14">
    <name type="scientific">Pseudocercospora fuligena</name>
    <dbReference type="NCBI Taxonomy" id="685502"/>
    <lineage>
        <taxon>Eukaryota</taxon>
        <taxon>Fungi</taxon>
        <taxon>Dikarya</taxon>
        <taxon>Ascomycota</taxon>
        <taxon>Pezizomycotina</taxon>
        <taxon>Dothideomycetes</taxon>
        <taxon>Dothideomycetidae</taxon>
        <taxon>Mycosphaerellales</taxon>
        <taxon>Mycosphaerellaceae</taxon>
        <taxon>Pseudocercospora</taxon>
    </lineage>
</organism>
<accession>A0A8H6R681</accession>
<dbReference type="CDD" id="cd07000">
    <property type="entry name" value="cupin_HGO_N"/>
    <property type="match status" value="1"/>
</dbReference>
<evidence type="ECO:0000256" key="1">
    <source>
        <dbReference type="ARBA" id="ARBA00001962"/>
    </source>
</evidence>
<dbReference type="SUPFAM" id="SSF51182">
    <property type="entry name" value="RmlC-like cupins"/>
    <property type="match status" value="1"/>
</dbReference>
<dbReference type="UniPathway" id="UPA00139">
    <property type="reaction ID" value="UER00339"/>
</dbReference>
<dbReference type="Pfam" id="PF04209">
    <property type="entry name" value="HgmA_C"/>
    <property type="match status" value="1"/>
</dbReference>
<evidence type="ECO:0000256" key="5">
    <source>
        <dbReference type="ARBA" id="ARBA00022723"/>
    </source>
</evidence>
<evidence type="ECO:0000256" key="9">
    <source>
        <dbReference type="PIRSR" id="PIRSR605708-1"/>
    </source>
</evidence>
<evidence type="ECO:0000256" key="7">
    <source>
        <dbReference type="ARBA" id="ARBA00023002"/>
    </source>
</evidence>